<keyword evidence="17" id="KW-1185">Reference proteome</keyword>
<protein>
    <recommendedName>
        <fullName evidence="3 11">DNA topoisomerase</fullName>
        <ecNumber evidence="3 11">5.6.2.1</ecNumber>
    </recommendedName>
</protein>
<dbReference type="Gene3D" id="3.40.50.140">
    <property type="match status" value="1"/>
</dbReference>
<dbReference type="SUPFAM" id="SSF56712">
    <property type="entry name" value="Prokaryotic type I DNA topoisomerase"/>
    <property type="match status" value="1"/>
</dbReference>
<dbReference type="PANTHER" id="PTHR11390">
    <property type="entry name" value="PROKARYOTIC DNA TOPOISOMERASE"/>
    <property type="match status" value="1"/>
</dbReference>
<dbReference type="CDD" id="cd00186">
    <property type="entry name" value="TOP1Ac"/>
    <property type="match status" value="1"/>
</dbReference>
<proteinExistence type="inferred from homology"/>
<feature type="region of interest" description="Disordered" evidence="12">
    <location>
        <begin position="617"/>
        <end position="641"/>
    </location>
</feature>
<feature type="compositionally biased region" description="Basic and acidic residues" evidence="12">
    <location>
        <begin position="628"/>
        <end position="638"/>
    </location>
</feature>
<dbReference type="InterPro" id="IPR023406">
    <property type="entry name" value="Topo_IA_AS"/>
</dbReference>
<dbReference type="GO" id="GO:0006310">
    <property type="term" value="P:DNA recombination"/>
    <property type="evidence" value="ECO:0007669"/>
    <property type="project" value="TreeGrafter"/>
</dbReference>
<dbReference type="GO" id="GO:0003917">
    <property type="term" value="F:DNA topoisomerase type I (single strand cut, ATP-independent) activity"/>
    <property type="evidence" value="ECO:0007669"/>
    <property type="project" value="UniProtKB-EC"/>
</dbReference>
<feature type="domain" description="GRF-type" evidence="14">
    <location>
        <begin position="645"/>
        <end position="689"/>
    </location>
</feature>
<evidence type="ECO:0000313" key="16">
    <source>
        <dbReference type="EMBL" id="CAJ0577349.1"/>
    </source>
</evidence>
<dbReference type="InterPro" id="IPR006171">
    <property type="entry name" value="TOPRIM_dom"/>
</dbReference>
<comment type="function">
    <text evidence="11">Introduces a single-strand break via transesterification at a target site in duplex DNA. Releases the supercoiling and torsional tension of DNA introduced during the DNA replication and transcription by transiently cleaving and rejoining one strand of the DNA duplex. The scissile phosphodiester is attacked by the catalytic tyrosine of the enzyme, resulting in the formation of a DNA-(5'-phosphotyrosyl)-enzyme intermediate and the expulsion of a 3'-OH DNA strand.</text>
</comment>
<dbReference type="SMART" id="SM00493">
    <property type="entry name" value="TOPRIM"/>
    <property type="match status" value="1"/>
</dbReference>
<keyword evidence="9 11" id="KW-0413">Isomerase</keyword>
<evidence type="ECO:0000256" key="1">
    <source>
        <dbReference type="ARBA" id="ARBA00000213"/>
    </source>
</evidence>
<dbReference type="GO" id="GO:0008270">
    <property type="term" value="F:zinc ion binding"/>
    <property type="evidence" value="ECO:0007669"/>
    <property type="project" value="UniProtKB-KW"/>
</dbReference>
<dbReference type="GO" id="GO:0006265">
    <property type="term" value="P:DNA topological change"/>
    <property type="evidence" value="ECO:0007669"/>
    <property type="project" value="InterPro"/>
</dbReference>
<evidence type="ECO:0000256" key="10">
    <source>
        <dbReference type="PROSITE-ProRule" id="PRU01343"/>
    </source>
</evidence>
<evidence type="ECO:0000256" key="6">
    <source>
        <dbReference type="ARBA" id="ARBA00022833"/>
    </source>
</evidence>
<evidence type="ECO:0000256" key="12">
    <source>
        <dbReference type="SAM" id="MobiDB-lite"/>
    </source>
</evidence>
<name>A0AA36CXU0_9BILA</name>
<evidence type="ECO:0000256" key="4">
    <source>
        <dbReference type="ARBA" id="ARBA00022723"/>
    </source>
</evidence>
<feature type="domain" description="Topo IA-type catalytic" evidence="15">
    <location>
        <begin position="165"/>
        <end position="589"/>
    </location>
</feature>
<dbReference type="PROSITE" id="PS00396">
    <property type="entry name" value="TOPO_IA_1"/>
    <property type="match status" value="1"/>
</dbReference>
<reference evidence="16" key="1">
    <citation type="submission" date="2023-06" db="EMBL/GenBank/DDBJ databases">
        <authorList>
            <person name="Delattre M."/>
        </authorList>
    </citation>
    <scope>NUCLEOTIDE SEQUENCE</scope>
    <source>
        <strain evidence="16">AF72</strain>
    </source>
</reference>
<comment type="caution">
    <text evidence="16">The sequence shown here is derived from an EMBL/GenBank/DDBJ whole genome shotgun (WGS) entry which is preliminary data.</text>
</comment>
<dbReference type="FunFam" id="1.10.460.10:FF:000003">
    <property type="entry name" value="DNA topoisomerase"/>
    <property type="match status" value="1"/>
</dbReference>
<dbReference type="Pfam" id="PF06839">
    <property type="entry name" value="Zn_ribbon_GRF"/>
    <property type="match status" value="1"/>
</dbReference>
<dbReference type="InterPro" id="IPR013826">
    <property type="entry name" value="Topo_IA_cen_sub3"/>
</dbReference>
<dbReference type="InterPro" id="IPR013824">
    <property type="entry name" value="Topo_IA_cen_sub1"/>
</dbReference>
<dbReference type="Gene3D" id="1.10.290.10">
    <property type="entry name" value="Topoisomerase I, domain 4"/>
    <property type="match status" value="1"/>
</dbReference>
<organism evidence="16 17">
    <name type="scientific">Mesorhabditis spiculigera</name>
    <dbReference type="NCBI Taxonomy" id="96644"/>
    <lineage>
        <taxon>Eukaryota</taxon>
        <taxon>Metazoa</taxon>
        <taxon>Ecdysozoa</taxon>
        <taxon>Nematoda</taxon>
        <taxon>Chromadorea</taxon>
        <taxon>Rhabditida</taxon>
        <taxon>Rhabditina</taxon>
        <taxon>Rhabditomorpha</taxon>
        <taxon>Rhabditoidea</taxon>
        <taxon>Rhabditidae</taxon>
        <taxon>Mesorhabditinae</taxon>
        <taxon>Mesorhabditis</taxon>
    </lineage>
</organism>
<dbReference type="GO" id="GO:0006281">
    <property type="term" value="P:DNA repair"/>
    <property type="evidence" value="ECO:0007669"/>
    <property type="project" value="TreeGrafter"/>
</dbReference>
<evidence type="ECO:0000256" key="7">
    <source>
        <dbReference type="ARBA" id="ARBA00023029"/>
    </source>
</evidence>
<dbReference type="PRINTS" id="PR00417">
    <property type="entry name" value="PRTPISMRASEI"/>
</dbReference>
<keyword evidence="5 10" id="KW-0863">Zinc-finger</keyword>
<dbReference type="CDD" id="cd03362">
    <property type="entry name" value="TOPRIM_TopoIA_TopoIII"/>
    <property type="match status" value="1"/>
</dbReference>
<evidence type="ECO:0000256" key="5">
    <source>
        <dbReference type="ARBA" id="ARBA00022771"/>
    </source>
</evidence>
<dbReference type="GO" id="GO:0005634">
    <property type="term" value="C:nucleus"/>
    <property type="evidence" value="ECO:0007669"/>
    <property type="project" value="TreeGrafter"/>
</dbReference>
<evidence type="ECO:0000256" key="8">
    <source>
        <dbReference type="ARBA" id="ARBA00023125"/>
    </source>
</evidence>
<dbReference type="Pfam" id="PF01131">
    <property type="entry name" value="Topoisom_bac"/>
    <property type="match status" value="1"/>
</dbReference>
<dbReference type="SMART" id="SM00437">
    <property type="entry name" value="TOP1Ac"/>
    <property type="match status" value="1"/>
</dbReference>
<dbReference type="EC" id="5.6.2.1" evidence="3 11"/>
<dbReference type="InterPro" id="IPR000380">
    <property type="entry name" value="Topo_IA"/>
</dbReference>
<keyword evidence="7 11" id="KW-0799">Topoisomerase</keyword>
<dbReference type="InterPro" id="IPR023405">
    <property type="entry name" value="Topo_IA_core_domain"/>
</dbReference>
<comment type="similarity">
    <text evidence="2 11">Belongs to the type IA topoisomerase family.</text>
</comment>
<dbReference type="InterPro" id="IPR034144">
    <property type="entry name" value="TOPRIM_TopoIII"/>
</dbReference>
<dbReference type="PANTHER" id="PTHR11390:SF21">
    <property type="entry name" value="DNA TOPOISOMERASE 3-ALPHA"/>
    <property type="match status" value="1"/>
</dbReference>
<accession>A0AA36CXU0</accession>
<dbReference type="FunFam" id="3.40.50.140:FF:000003">
    <property type="entry name" value="DNA topoisomerase"/>
    <property type="match status" value="1"/>
</dbReference>
<evidence type="ECO:0000256" key="3">
    <source>
        <dbReference type="ARBA" id="ARBA00012891"/>
    </source>
</evidence>
<dbReference type="GO" id="GO:0003677">
    <property type="term" value="F:DNA binding"/>
    <property type="evidence" value="ECO:0007669"/>
    <property type="project" value="UniProtKB-KW"/>
</dbReference>
<keyword evidence="8 11" id="KW-0238">DNA-binding</keyword>
<dbReference type="SMART" id="SM00436">
    <property type="entry name" value="TOP1Bc"/>
    <property type="match status" value="1"/>
</dbReference>
<dbReference type="Gene3D" id="2.70.20.10">
    <property type="entry name" value="Topoisomerase I, domain 3"/>
    <property type="match status" value="1"/>
</dbReference>
<dbReference type="PROSITE" id="PS52039">
    <property type="entry name" value="TOPO_IA_2"/>
    <property type="match status" value="1"/>
</dbReference>
<dbReference type="Proteomes" id="UP001177023">
    <property type="component" value="Unassembled WGS sequence"/>
</dbReference>
<dbReference type="InterPro" id="IPR003602">
    <property type="entry name" value="Topo_IA_DNA-bd_dom"/>
</dbReference>
<evidence type="ECO:0000259" key="14">
    <source>
        <dbReference type="PROSITE" id="PS51999"/>
    </source>
</evidence>
<gene>
    <name evidence="16" type="ORF">MSPICULIGERA_LOCUS15622</name>
</gene>
<evidence type="ECO:0000256" key="9">
    <source>
        <dbReference type="ARBA" id="ARBA00023235"/>
    </source>
</evidence>
<dbReference type="InterPro" id="IPR013825">
    <property type="entry name" value="Topo_IA_cen_sub2"/>
</dbReference>
<dbReference type="InterPro" id="IPR013497">
    <property type="entry name" value="Topo_IA_cen"/>
</dbReference>
<keyword evidence="4" id="KW-0479">Metal-binding</keyword>
<dbReference type="InterPro" id="IPR003601">
    <property type="entry name" value="Topo_IA_2"/>
</dbReference>
<dbReference type="PROSITE" id="PS50880">
    <property type="entry name" value="TOPRIM"/>
    <property type="match status" value="1"/>
</dbReference>
<evidence type="ECO:0000313" key="17">
    <source>
        <dbReference type="Proteomes" id="UP001177023"/>
    </source>
</evidence>
<dbReference type="PROSITE" id="PS51999">
    <property type="entry name" value="ZF_GRF"/>
    <property type="match status" value="1"/>
</dbReference>
<dbReference type="Pfam" id="PF01751">
    <property type="entry name" value="Toprim"/>
    <property type="match status" value="1"/>
</dbReference>
<keyword evidence="6" id="KW-0862">Zinc</keyword>
<comment type="catalytic activity">
    <reaction evidence="1 11">
        <text>ATP-independent breakage of single-stranded DNA, followed by passage and rejoining.</text>
        <dbReference type="EC" id="5.6.2.1"/>
    </reaction>
</comment>
<evidence type="ECO:0000256" key="2">
    <source>
        <dbReference type="ARBA" id="ARBA00009446"/>
    </source>
</evidence>
<sequence>MHRALFVAEKNDVAKGIAALLSKGNAQRRDGPSKYNKIYSFTMDFQGQQTIIAVTSVSGHLMSLDFGPEMKDWHGTTMERLFDAPVIRFVSKDMQPVAQNVANEARNASTLVIWTDCDREGENIGDEVKTVCLKSNPRMNVYRAKFSEVTFASINRAIRTLQRLDNNIVEAVNCRSELDLRIGSAFTRLQTLHFQRHFAALFGGENRQVISYGSCQFPTLGFVVERYKAIQEFITEPFWKLQVDHLKNGTEFIWDRIRLFDRGIVQLLCEDVQGANQAKVENLIKRPKNKWRPAGLDTVEFEKLAVRKLHISAKTAMQVAEGLYSKGFISYPRTETNKFPQNMGLTSLVQMHVDHAAWGAFAQKIVDEGGAKPRNGSKSDEAHPPIHPLKFATRDQFSNDNDWRVYELVTRHFLACCSKDAKGQETKVTIRLGGESFTATGLMVEDPGYLEVYPYEKWSDKSVGRYELGETFTDHQVRMIESKTEPPPLLTEADLITLMDKYGIGTDATHAEHIEKIKQRSYVGLDNNNHFVPGFLGLSLVDGYDAMGFAMSKPQMRANLEKQLEKICEGTRNKDEVLKEQLDRYRRIFRIAEDKINSLTAAFMRYRSTCKCSGIKRQRRGAEDEEGERLLQEEREGDGTNAPKCKCHLASVMRTVVKEGPNTGRKFYSCPKDSTAPDRCNFFQWATEAP</sequence>
<evidence type="ECO:0000256" key="11">
    <source>
        <dbReference type="RuleBase" id="RU362092"/>
    </source>
</evidence>
<dbReference type="InterPro" id="IPR010666">
    <property type="entry name" value="Znf_GRF"/>
</dbReference>
<feature type="domain" description="Toprim" evidence="13">
    <location>
        <begin position="3"/>
        <end position="147"/>
    </location>
</feature>
<dbReference type="GO" id="GO:0031422">
    <property type="term" value="C:RecQ family helicase-topoisomerase III complex"/>
    <property type="evidence" value="ECO:0007669"/>
    <property type="project" value="TreeGrafter"/>
</dbReference>
<dbReference type="EMBL" id="CATQJA010002650">
    <property type="protein sequence ID" value="CAJ0577349.1"/>
    <property type="molecule type" value="Genomic_DNA"/>
</dbReference>
<evidence type="ECO:0000259" key="15">
    <source>
        <dbReference type="PROSITE" id="PS52039"/>
    </source>
</evidence>
<dbReference type="FunFam" id="1.10.290.10:FF:000001">
    <property type="entry name" value="DNA topoisomerase"/>
    <property type="match status" value="1"/>
</dbReference>
<dbReference type="AlphaFoldDB" id="A0AA36CXU0"/>
<dbReference type="Gene3D" id="1.10.460.10">
    <property type="entry name" value="Topoisomerase I, domain 2"/>
    <property type="match status" value="1"/>
</dbReference>
<feature type="non-terminal residue" evidence="16">
    <location>
        <position position="1"/>
    </location>
</feature>
<evidence type="ECO:0000259" key="13">
    <source>
        <dbReference type="PROSITE" id="PS50880"/>
    </source>
</evidence>